<proteinExistence type="predicted"/>
<evidence type="ECO:0000313" key="1">
    <source>
        <dbReference type="EMBL" id="EHM53760.1"/>
    </source>
</evidence>
<dbReference type="Proteomes" id="UP000004459">
    <property type="component" value="Unassembled WGS sequence"/>
</dbReference>
<dbReference type="AlphaFoldDB" id="G9YMY1"/>
<evidence type="ECO:0000313" key="2">
    <source>
        <dbReference type="Proteomes" id="UP000004459"/>
    </source>
</evidence>
<organism evidence="1 2">
    <name type="scientific">Flavonifractor plautii ATCC 29863</name>
    <dbReference type="NCBI Taxonomy" id="411475"/>
    <lineage>
        <taxon>Bacteria</taxon>
        <taxon>Bacillati</taxon>
        <taxon>Bacillota</taxon>
        <taxon>Clostridia</taxon>
        <taxon>Eubacteriales</taxon>
        <taxon>Oscillospiraceae</taxon>
        <taxon>Flavonifractor</taxon>
    </lineage>
</organism>
<comment type="caution">
    <text evidence="1">The sequence shown here is derived from an EMBL/GenBank/DDBJ whole genome shotgun (WGS) entry which is preliminary data.</text>
</comment>
<gene>
    <name evidence="1" type="ORF">HMPREF0372_00853</name>
</gene>
<reference evidence="1 2" key="1">
    <citation type="submission" date="2011-08" db="EMBL/GenBank/DDBJ databases">
        <authorList>
            <person name="Weinstock G."/>
            <person name="Sodergren E."/>
            <person name="Clifton S."/>
            <person name="Fulton L."/>
            <person name="Fulton B."/>
            <person name="Courtney L."/>
            <person name="Fronick C."/>
            <person name="Harrison M."/>
            <person name="Strong C."/>
            <person name="Farmer C."/>
            <person name="Delahaunty K."/>
            <person name="Markovic C."/>
            <person name="Hall O."/>
            <person name="Minx P."/>
            <person name="Tomlinson C."/>
            <person name="Mitreva M."/>
            <person name="Hou S."/>
            <person name="Chen J."/>
            <person name="Wollam A."/>
            <person name="Pepin K.H."/>
            <person name="Johnson M."/>
            <person name="Bhonagiri V."/>
            <person name="Zhang X."/>
            <person name="Suruliraj S."/>
            <person name="Warren W."/>
            <person name="Chinwalla A."/>
            <person name="Mardis E.R."/>
            <person name="Wilson R.K."/>
        </authorList>
    </citation>
    <scope>NUCLEOTIDE SEQUENCE [LARGE SCALE GENOMIC DNA]</scope>
    <source>
        <strain evidence="1 2">ATCC 29863</strain>
    </source>
</reference>
<protein>
    <submittedName>
        <fullName evidence="1">Uncharacterized protein</fullName>
    </submittedName>
</protein>
<accession>G9YMY1</accession>
<dbReference type="EMBL" id="AGCK01000057">
    <property type="protein sequence ID" value="EHM53760.1"/>
    <property type="molecule type" value="Genomic_DNA"/>
</dbReference>
<dbReference type="HOGENOM" id="CLU_2990101_0_0_9"/>
<sequence>MEFTSVEIESNFSDADATKKLFSHSKQAKTAQRILSRCGCILGRISGLRPPAVFEHG</sequence>
<name>G9YMY1_FLAPL</name>